<evidence type="ECO:0000259" key="3">
    <source>
        <dbReference type="PROSITE" id="PS50887"/>
    </source>
</evidence>
<dbReference type="Pfam" id="PF08447">
    <property type="entry name" value="PAS_3"/>
    <property type="match status" value="1"/>
</dbReference>
<feature type="domain" description="GGDEF" evidence="3">
    <location>
        <begin position="203"/>
        <end position="249"/>
    </location>
</feature>
<feature type="coiled-coil region" evidence="1">
    <location>
        <begin position="120"/>
        <end position="168"/>
    </location>
</feature>
<dbReference type="CDD" id="cd01949">
    <property type="entry name" value="GGDEF"/>
    <property type="match status" value="1"/>
</dbReference>
<dbReference type="InterPro" id="IPR000014">
    <property type="entry name" value="PAS"/>
</dbReference>
<accession>Q31IP7</accession>
<dbReference type="InterPro" id="IPR043128">
    <property type="entry name" value="Rev_trsase/Diguanyl_cyclase"/>
</dbReference>
<dbReference type="SUPFAM" id="SSF55073">
    <property type="entry name" value="Nucleotide cyclase"/>
    <property type="match status" value="1"/>
</dbReference>
<keyword evidence="1" id="KW-0175">Coiled coil</keyword>
<dbReference type="InterPro" id="IPR035965">
    <property type="entry name" value="PAS-like_dom_sf"/>
</dbReference>
<dbReference type="Gene3D" id="3.30.70.270">
    <property type="match status" value="1"/>
</dbReference>
<dbReference type="SMART" id="SM00267">
    <property type="entry name" value="GGDEF"/>
    <property type="match status" value="1"/>
</dbReference>
<dbReference type="PANTHER" id="PTHR46663">
    <property type="entry name" value="DIGUANYLATE CYCLASE DGCT-RELATED"/>
    <property type="match status" value="1"/>
</dbReference>
<dbReference type="STRING" id="317025.Tcr_0380"/>
<dbReference type="PROSITE" id="PS50113">
    <property type="entry name" value="PAC"/>
    <property type="match status" value="1"/>
</dbReference>
<dbReference type="Pfam" id="PF00990">
    <property type="entry name" value="GGDEF"/>
    <property type="match status" value="1"/>
</dbReference>
<dbReference type="SUPFAM" id="SSF55785">
    <property type="entry name" value="PYP-like sensor domain (PAS domain)"/>
    <property type="match status" value="1"/>
</dbReference>
<dbReference type="InterPro" id="IPR013655">
    <property type="entry name" value="PAS_fold_3"/>
</dbReference>
<dbReference type="AlphaFoldDB" id="Q31IP7"/>
<name>Q31IP7_HYDCU</name>
<dbReference type="PANTHER" id="PTHR46663:SF4">
    <property type="entry name" value="DIGUANYLATE CYCLASE DGCT-RELATED"/>
    <property type="match status" value="1"/>
</dbReference>
<protein>
    <submittedName>
        <fullName evidence="4">Diguanylate cyclase (GGDEF domain)</fullName>
    </submittedName>
</protein>
<gene>
    <name evidence="4" type="ordered locus">Tcr_0380</name>
</gene>
<dbReference type="InterPro" id="IPR000160">
    <property type="entry name" value="GGDEF_dom"/>
</dbReference>
<feature type="domain" description="PAC" evidence="2">
    <location>
        <begin position="75"/>
        <end position="132"/>
    </location>
</feature>
<dbReference type="PROSITE" id="PS50887">
    <property type="entry name" value="GGDEF"/>
    <property type="match status" value="1"/>
</dbReference>
<dbReference type="InterPro" id="IPR029787">
    <property type="entry name" value="Nucleotide_cyclase"/>
</dbReference>
<dbReference type="InterPro" id="IPR052163">
    <property type="entry name" value="DGC-Regulatory_Protein"/>
</dbReference>
<reference evidence="4" key="1">
    <citation type="submission" date="2006-07" db="EMBL/GenBank/DDBJ databases">
        <title>Complete sequence of Thiomicrospira crunogena XCL-2.</title>
        <authorList>
            <consortium name="US DOE Joint Genome Institute"/>
            <person name="Copeland A."/>
            <person name="Lucas S."/>
            <person name="Lapidus A."/>
            <person name="Barry K."/>
            <person name="Detter J.C."/>
            <person name="Glavina del Rio T."/>
            <person name="Hammon N."/>
            <person name="Israni S."/>
            <person name="Dalin E."/>
            <person name="Tice H."/>
            <person name="Pitluck S."/>
            <person name="Chain P."/>
            <person name="Malfatti S."/>
            <person name="Shin M."/>
            <person name="Vergez L."/>
            <person name="Schmutz J."/>
            <person name="Larimer F."/>
            <person name="Land M."/>
            <person name="Hauser L."/>
            <person name="Kyrpides N."/>
            <person name="Lykidis A."/>
            <person name="Scott K.M."/>
            <person name="Sievert S."/>
            <person name="Kerfeld C."/>
            <person name="Freyermuth S."/>
            <person name="Dobrinski K."/>
            <person name="Boller A."/>
            <person name="Fitzpatrick K."/>
            <person name="Thoma P."/>
            <person name="Moore J."/>
            <person name="Richardson P."/>
        </authorList>
    </citation>
    <scope>NUCLEOTIDE SEQUENCE</scope>
    <source>
        <strain evidence="4">XCL-2</strain>
    </source>
</reference>
<dbReference type="EMBL" id="CP000109">
    <property type="protein sequence ID" value="ABB40976.1"/>
    <property type="molecule type" value="Genomic_DNA"/>
</dbReference>
<sequence length="249" mass="29607">MDASDTLTHVYDIISEGIWDWHCSTGYVYRSPGWYRMLGYEVDCFEKNVNTWEEVIHPDDYANVMQHFEDYIQGRSEEYRIQYRCKKADKTYLWIEDYAKIVERSNDGRPLRVIGAHNNIDEVKLAQEALKQQNHLLKNTNASLEEQIHERTEQLMLLNQRLEEKIEQAQFHACHDGLTELFNRRSFEEKLSQEIKRSRRYSQPMSLILLDIDDFKIINDEYGHKVGDQVLCELAVFILQHVREFDVVA</sequence>
<dbReference type="InterPro" id="IPR000700">
    <property type="entry name" value="PAS-assoc_C"/>
</dbReference>
<proteinExistence type="predicted"/>
<dbReference type="eggNOG" id="COG3706">
    <property type="taxonomic scope" value="Bacteria"/>
</dbReference>
<dbReference type="NCBIfam" id="TIGR00254">
    <property type="entry name" value="GGDEF"/>
    <property type="match status" value="1"/>
</dbReference>
<dbReference type="Gene3D" id="3.30.450.20">
    <property type="entry name" value="PAS domain"/>
    <property type="match status" value="1"/>
</dbReference>
<dbReference type="NCBIfam" id="TIGR00229">
    <property type="entry name" value="sensory_box"/>
    <property type="match status" value="1"/>
</dbReference>
<evidence type="ECO:0000259" key="2">
    <source>
        <dbReference type="PROSITE" id="PS50113"/>
    </source>
</evidence>
<dbReference type="KEGG" id="tcx:Tcr_0380"/>
<organism evidence="4">
    <name type="scientific">Hydrogenovibrio crunogenus (strain DSM 25203 / XCL-2)</name>
    <name type="common">Thiomicrospira crunogena</name>
    <dbReference type="NCBI Taxonomy" id="317025"/>
    <lineage>
        <taxon>Bacteria</taxon>
        <taxon>Pseudomonadati</taxon>
        <taxon>Pseudomonadota</taxon>
        <taxon>Gammaproteobacteria</taxon>
        <taxon>Thiotrichales</taxon>
        <taxon>Piscirickettsiaceae</taxon>
        <taxon>Hydrogenovibrio</taxon>
    </lineage>
</organism>
<dbReference type="OrthoDB" id="9776960at2"/>
<dbReference type="HOGENOM" id="CLU_000445_11_4_6"/>
<evidence type="ECO:0000313" key="4">
    <source>
        <dbReference type="EMBL" id="ABB40976.1"/>
    </source>
</evidence>
<evidence type="ECO:0000256" key="1">
    <source>
        <dbReference type="SAM" id="Coils"/>
    </source>
</evidence>